<evidence type="ECO:0000256" key="4">
    <source>
        <dbReference type="PROSITE-ProRule" id="PRU00335"/>
    </source>
</evidence>
<protein>
    <recommendedName>
        <fullName evidence="5">HTH tetR-type domain-containing protein</fullName>
    </recommendedName>
</protein>
<evidence type="ECO:0000256" key="3">
    <source>
        <dbReference type="ARBA" id="ARBA00023163"/>
    </source>
</evidence>
<dbReference type="InterPro" id="IPR050109">
    <property type="entry name" value="HTH-type_TetR-like_transc_reg"/>
</dbReference>
<dbReference type="GO" id="GO:0003700">
    <property type="term" value="F:DNA-binding transcription factor activity"/>
    <property type="evidence" value="ECO:0007669"/>
    <property type="project" value="TreeGrafter"/>
</dbReference>
<dbReference type="Proteomes" id="UP000197097">
    <property type="component" value="Unassembled WGS sequence"/>
</dbReference>
<dbReference type="RefSeq" id="WP_088472153.1">
    <property type="nucleotide sequence ID" value="NZ_NISJ01000003.1"/>
</dbReference>
<evidence type="ECO:0000313" key="6">
    <source>
        <dbReference type="EMBL" id="OWQ98380.1"/>
    </source>
</evidence>
<dbReference type="PRINTS" id="PR00455">
    <property type="entry name" value="HTHTETR"/>
</dbReference>
<keyword evidence="7" id="KW-1185">Reference proteome</keyword>
<gene>
    <name evidence="6" type="ORF">CDQ91_07775</name>
</gene>
<dbReference type="SUPFAM" id="SSF46689">
    <property type="entry name" value="Homeodomain-like"/>
    <property type="match status" value="1"/>
</dbReference>
<organism evidence="6 7">
    <name type="scientific">Sphingopyxis witflariensis</name>
    <dbReference type="NCBI Taxonomy" id="173675"/>
    <lineage>
        <taxon>Bacteria</taxon>
        <taxon>Pseudomonadati</taxon>
        <taxon>Pseudomonadota</taxon>
        <taxon>Alphaproteobacteria</taxon>
        <taxon>Sphingomonadales</taxon>
        <taxon>Sphingomonadaceae</taxon>
        <taxon>Sphingopyxis</taxon>
    </lineage>
</organism>
<proteinExistence type="predicted"/>
<dbReference type="EMBL" id="NISJ01000003">
    <property type="protein sequence ID" value="OWQ98380.1"/>
    <property type="molecule type" value="Genomic_DNA"/>
</dbReference>
<dbReference type="PROSITE" id="PS50977">
    <property type="entry name" value="HTH_TETR_2"/>
    <property type="match status" value="1"/>
</dbReference>
<evidence type="ECO:0000313" key="7">
    <source>
        <dbReference type="Proteomes" id="UP000197097"/>
    </source>
</evidence>
<evidence type="ECO:0000256" key="1">
    <source>
        <dbReference type="ARBA" id="ARBA00023015"/>
    </source>
</evidence>
<dbReference type="Gene3D" id="1.10.357.10">
    <property type="entry name" value="Tetracycline Repressor, domain 2"/>
    <property type="match status" value="1"/>
</dbReference>
<dbReference type="AlphaFoldDB" id="A0A246JZ43"/>
<keyword evidence="1" id="KW-0805">Transcription regulation</keyword>
<dbReference type="GO" id="GO:0000976">
    <property type="term" value="F:transcription cis-regulatory region binding"/>
    <property type="evidence" value="ECO:0007669"/>
    <property type="project" value="TreeGrafter"/>
</dbReference>
<keyword evidence="2 4" id="KW-0238">DNA-binding</keyword>
<sequence length="218" mass="25012">MSAEGRPKSSGFVLPARQKRTEAARDRLLDAAQREFAQHGFNGAIVADLAREAKCSIGSFYRRFKDKEALFFALQEQMHETESANIDRFFDNPRRLSESLDTIFQRLVLNTFRTMGELSGYFRAFVELTQRNAMVWERMTDLEAQQGKRLAELVVSRGLVAMAPELVEKAHLATRTVNGFVITHVLYQPRHFSPREPLVVERLAGIFDNFMDLPKRQS</sequence>
<evidence type="ECO:0000259" key="5">
    <source>
        <dbReference type="PROSITE" id="PS50977"/>
    </source>
</evidence>
<dbReference type="PANTHER" id="PTHR30055">
    <property type="entry name" value="HTH-TYPE TRANSCRIPTIONAL REGULATOR RUTR"/>
    <property type="match status" value="1"/>
</dbReference>
<dbReference type="Pfam" id="PF00440">
    <property type="entry name" value="TetR_N"/>
    <property type="match status" value="1"/>
</dbReference>
<name>A0A246JZ43_9SPHN</name>
<feature type="domain" description="HTH tetR-type" evidence="5">
    <location>
        <begin position="22"/>
        <end position="82"/>
    </location>
</feature>
<dbReference type="InterPro" id="IPR009057">
    <property type="entry name" value="Homeodomain-like_sf"/>
</dbReference>
<accession>A0A246JZ43</accession>
<dbReference type="PANTHER" id="PTHR30055:SF234">
    <property type="entry name" value="HTH-TYPE TRANSCRIPTIONAL REGULATOR BETI"/>
    <property type="match status" value="1"/>
</dbReference>
<dbReference type="OrthoDB" id="7501070at2"/>
<evidence type="ECO:0000256" key="2">
    <source>
        <dbReference type="ARBA" id="ARBA00023125"/>
    </source>
</evidence>
<feature type="DNA-binding region" description="H-T-H motif" evidence="4">
    <location>
        <begin position="45"/>
        <end position="64"/>
    </location>
</feature>
<dbReference type="InterPro" id="IPR001647">
    <property type="entry name" value="HTH_TetR"/>
</dbReference>
<reference evidence="6 7" key="1">
    <citation type="journal article" date="2002" name="Int. J. Syst. Evol. Microbiol.">
        <title>Sphingopyxis witflariensis sp. nov., isolated from activated sludge.</title>
        <authorList>
            <person name="Kampfer P."/>
            <person name="Witzenberger R."/>
            <person name="Denner E.B."/>
            <person name="Busse H.J."/>
            <person name="Neef A."/>
        </authorList>
    </citation>
    <scope>NUCLEOTIDE SEQUENCE [LARGE SCALE GENOMIC DNA]</scope>
    <source>
        <strain evidence="6 7">DSM 14551</strain>
    </source>
</reference>
<keyword evidence="3" id="KW-0804">Transcription</keyword>
<comment type="caution">
    <text evidence="6">The sequence shown here is derived from an EMBL/GenBank/DDBJ whole genome shotgun (WGS) entry which is preliminary data.</text>
</comment>